<keyword evidence="6 7" id="KW-0326">Glycosidase</keyword>
<keyword evidence="5 7" id="KW-0378">Hydrolase</keyword>
<evidence type="ECO:0000256" key="2">
    <source>
        <dbReference type="ARBA" id="ARBA00009743"/>
    </source>
</evidence>
<dbReference type="Pfam" id="PF16499">
    <property type="entry name" value="Melibiase_2"/>
    <property type="match status" value="1"/>
</dbReference>
<evidence type="ECO:0000256" key="4">
    <source>
        <dbReference type="ARBA" id="ARBA00022729"/>
    </source>
</evidence>
<dbReference type="PROSITE" id="PS00512">
    <property type="entry name" value="ALPHA_GALACTOSIDASE"/>
    <property type="match status" value="1"/>
</dbReference>
<dbReference type="InterPro" id="IPR041233">
    <property type="entry name" value="Melibiase_C"/>
</dbReference>
<evidence type="ECO:0000256" key="3">
    <source>
        <dbReference type="ARBA" id="ARBA00012755"/>
    </source>
</evidence>
<dbReference type="Gene3D" id="3.20.20.70">
    <property type="entry name" value="Aldolase class I"/>
    <property type="match status" value="1"/>
</dbReference>
<dbReference type="InterPro" id="IPR002241">
    <property type="entry name" value="Glyco_hydro_27"/>
</dbReference>
<evidence type="ECO:0000256" key="1">
    <source>
        <dbReference type="ARBA" id="ARBA00001255"/>
    </source>
</evidence>
<dbReference type="InterPro" id="IPR017853">
    <property type="entry name" value="GH"/>
</dbReference>
<keyword evidence="7" id="KW-1015">Disulfide bond</keyword>
<keyword evidence="4 8" id="KW-0732">Signal</keyword>
<accession>A0A9Q1H0V4</accession>
<feature type="signal peptide" evidence="8">
    <location>
        <begin position="1"/>
        <end position="21"/>
    </location>
</feature>
<dbReference type="Proteomes" id="UP001152320">
    <property type="component" value="Chromosome 15"/>
</dbReference>
<dbReference type="PANTHER" id="PTHR11452:SF83">
    <property type="entry name" value="ALPHA-GALACTOSIDASE"/>
    <property type="match status" value="1"/>
</dbReference>
<dbReference type="InterPro" id="IPR013785">
    <property type="entry name" value="Aldolase_TIM"/>
</dbReference>
<dbReference type="GO" id="GO:0005737">
    <property type="term" value="C:cytoplasm"/>
    <property type="evidence" value="ECO:0007669"/>
    <property type="project" value="TreeGrafter"/>
</dbReference>
<dbReference type="AlphaFoldDB" id="A0A9Q1H0V4"/>
<dbReference type="EMBL" id="JAIZAY010000015">
    <property type="protein sequence ID" value="KAJ8028021.1"/>
    <property type="molecule type" value="Genomic_DNA"/>
</dbReference>
<dbReference type="Pfam" id="PF17801">
    <property type="entry name" value="Melibiase_C"/>
    <property type="match status" value="1"/>
</dbReference>
<dbReference type="Gene3D" id="2.60.40.1180">
    <property type="entry name" value="Golgi alpha-mannosidase II"/>
    <property type="match status" value="1"/>
</dbReference>
<dbReference type="PANTHER" id="PTHR11452">
    <property type="entry name" value="ALPHA-GALACTOSIDASE/ALPHA-N-ACETYLGALACTOSAMINIDASE"/>
    <property type="match status" value="1"/>
</dbReference>
<keyword evidence="11" id="KW-1185">Reference proteome</keyword>
<dbReference type="InterPro" id="IPR000111">
    <property type="entry name" value="Glyco_hydro_27/36_CS"/>
</dbReference>
<dbReference type="EC" id="3.2.1.-" evidence="7"/>
<gene>
    <name evidence="10" type="ORF">HOLleu_30143</name>
</gene>
<dbReference type="SUPFAM" id="SSF51445">
    <property type="entry name" value="(Trans)glycosidases"/>
    <property type="match status" value="1"/>
</dbReference>
<dbReference type="GO" id="GO:0009311">
    <property type="term" value="P:oligosaccharide metabolic process"/>
    <property type="evidence" value="ECO:0007669"/>
    <property type="project" value="TreeGrafter"/>
</dbReference>
<name>A0A9Q1H0V4_HOLLE</name>
<evidence type="ECO:0000256" key="5">
    <source>
        <dbReference type="ARBA" id="ARBA00022801"/>
    </source>
</evidence>
<dbReference type="GO" id="GO:0004557">
    <property type="term" value="F:alpha-galactosidase activity"/>
    <property type="evidence" value="ECO:0007669"/>
    <property type="project" value="UniProtKB-EC"/>
</dbReference>
<dbReference type="PRINTS" id="PR00740">
    <property type="entry name" value="GLHYDRLASE27"/>
</dbReference>
<reference evidence="10" key="1">
    <citation type="submission" date="2021-10" db="EMBL/GenBank/DDBJ databases">
        <title>Tropical sea cucumber genome reveals ecological adaptation and Cuvierian tubules defense mechanism.</title>
        <authorList>
            <person name="Chen T."/>
        </authorList>
    </citation>
    <scope>NUCLEOTIDE SEQUENCE</scope>
    <source>
        <strain evidence="10">Nanhai2018</strain>
        <tissue evidence="10">Muscle</tissue>
    </source>
</reference>
<comment type="similarity">
    <text evidence="2 7">Belongs to the glycosyl hydrolase 27 family.</text>
</comment>
<evidence type="ECO:0000256" key="8">
    <source>
        <dbReference type="SAM" id="SignalP"/>
    </source>
</evidence>
<dbReference type="SUPFAM" id="SSF51011">
    <property type="entry name" value="Glycosyl hydrolase domain"/>
    <property type="match status" value="1"/>
</dbReference>
<proteinExistence type="inferred from homology"/>
<dbReference type="FunFam" id="3.20.20.70:FF:000197">
    <property type="entry name" value="Alpha-galactosidase"/>
    <property type="match status" value="1"/>
</dbReference>
<organism evidence="10 11">
    <name type="scientific">Holothuria leucospilota</name>
    <name type="common">Black long sea cucumber</name>
    <name type="synonym">Mertensiothuria leucospilota</name>
    <dbReference type="NCBI Taxonomy" id="206669"/>
    <lineage>
        <taxon>Eukaryota</taxon>
        <taxon>Metazoa</taxon>
        <taxon>Echinodermata</taxon>
        <taxon>Eleutherozoa</taxon>
        <taxon>Echinozoa</taxon>
        <taxon>Holothuroidea</taxon>
        <taxon>Aspidochirotacea</taxon>
        <taxon>Aspidochirotida</taxon>
        <taxon>Holothuriidae</taxon>
        <taxon>Holothuria</taxon>
    </lineage>
</organism>
<dbReference type="CDD" id="cd14792">
    <property type="entry name" value="GH27"/>
    <property type="match status" value="1"/>
</dbReference>
<dbReference type="InterPro" id="IPR013780">
    <property type="entry name" value="Glyco_hydro_b"/>
</dbReference>
<evidence type="ECO:0000256" key="6">
    <source>
        <dbReference type="ARBA" id="ARBA00023295"/>
    </source>
</evidence>
<evidence type="ECO:0000256" key="7">
    <source>
        <dbReference type="RuleBase" id="RU361168"/>
    </source>
</evidence>
<comment type="subunit">
    <text evidence="7">Homodimer.</text>
</comment>
<evidence type="ECO:0000259" key="9">
    <source>
        <dbReference type="Pfam" id="PF17801"/>
    </source>
</evidence>
<comment type="caution">
    <text evidence="10">The sequence shown here is derived from an EMBL/GenBank/DDBJ whole genome shotgun (WGS) entry which is preliminary data.</text>
</comment>
<protein>
    <recommendedName>
        <fullName evidence="3 7">Alpha-galactosidase</fullName>
        <ecNumber evidence="7">3.2.1.-</ecNumber>
    </recommendedName>
</protein>
<feature type="domain" description="Alpha galactosidase C-terminal" evidence="9">
    <location>
        <begin position="323"/>
        <end position="400"/>
    </location>
</feature>
<comment type="catalytic activity">
    <reaction evidence="1">
        <text>Hydrolysis of terminal, non-reducing alpha-D-galactose residues in alpha-D-galactosides, including galactose oligosaccharides, galactomannans and galactolipids.</text>
        <dbReference type="EC" id="3.2.1.22"/>
    </reaction>
</comment>
<dbReference type="GO" id="GO:0016139">
    <property type="term" value="P:glycoside catabolic process"/>
    <property type="evidence" value="ECO:0007669"/>
    <property type="project" value="TreeGrafter"/>
</dbReference>
<evidence type="ECO:0000313" key="11">
    <source>
        <dbReference type="Proteomes" id="UP001152320"/>
    </source>
</evidence>
<dbReference type="OrthoDB" id="5795902at2759"/>
<sequence>MSFSRVFLVTCALALFSKAAALNNGLALLPPMGWQAWIRFRCNTDCDLDPKNCLREDLIRTMADLVVEKGFKDVGYEYINIDDCWMAMERDSSGNLVPDPKRFPSGMKSLADYVHGKGLKLGIYESMGYYTCQHFPGTFGYIEKDVQTFVDWGIDYVKMDTCHTPKAELVSEGFENFSIALNNSGRPVVFSCEWPHVLSKPDYPLMFKYCNTIRNTRDVQDSWDSVLVIIEFFAKNQILFKNVSGPGKYNDPDQLIIGDHSLSYEQSKTQMALWSIMAAQMLMSNDLRTLAPWAEEILKNTEVIRVNQDPLGIMGQRILNNTKMQIWTKPLSNGSYAAVFFSPSVSTPVSHTTTPAKLGFESVSAGYKMRDLFEHKDLGIFKDDDELKVTANPVGSVMIRADPVMSKKQQNPFKTDIQTDVI</sequence>
<feature type="chain" id="PRO_5040161115" description="Alpha-galactosidase" evidence="8">
    <location>
        <begin position="22"/>
        <end position="422"/>
    </location>
</feature>
<evidence type="ECO:0000313" key="10">
    <source>
        <dbReference type="EMBL" id="KAJ8028021.1"/>
    </source>
</evidence>